<evidence type="ECO:0000256" key="2">
    <source>
        <dbReference type="ARBA" id="ARBA00023002"/>
    </source>
</evidence>
<dbReference type="InterPro" id="IPR043144">
    <property type="entry name" value="Mal/L-sulf/L-lact_DH-like_ah"/>
</dbReference>
<dbReference type="InterPro" id="IPR043143">
    <property type="entry name" value="Mal/L-sulf/L-lact_DH-like_NADP"/>
</dbReference>
<dbReference type="SUPFAM" id="SSF89733">
    <property type="entry name" value="L-sulfolactate dehydrogenase-like"/>
    <property type="match status" value="1"/>
</dbReference>
<dbReference type="Gene3D" id="3.30.1370.60">
    <property type="entry name" value="Hypothetical oxidoreductase yiak, domain 2"/>
    <property type="match status" value="1"/>
</dbReference>
<dbReference type="EMBL" id="BSEL01000005">
    <property type="protein sequence ID" value="GLJ69113.1"/>
    <property type="molecule type" value="Genomic_DNA"/>
</dbReference>
<evidence type="ECO:0000256" key="1">
    <source>
        <dbReference type="ARBA" id="ARBA00006056"/>
    </source>
</evidence>
<organism evidence="3 4">
    <name type="scientific">Nocardioides luteus</name>
    <dbReference type="NCBI Taxonomy" id="1844"/>
    <lineage>
        <taxon>Bacteria</taxon>
        <taxon>Bacillati</taxon>
        <taxon>Actinomycetota</taxon>
        <taxon>Actinomycetes</taxon>
        <taxon>Propionibacteriales</taxon>
        <taxon>Nocardioidaceae</taxon>
        <taxon>Nocardioides</taxon>
    </lineage>
</organism>
<accession>A0ABQ5SZW9</accession>
<comment type="similarity">
    <text evidence="1">Belongs to the LDH2/MDH2 oxidoreductase family.</text>
</comment>
<reference evidence="3" key="2">
    <citation type="submission" date="2023-01" db="EMBL/GenBank/DDBJ databases">
        <authorList>
            <person name="Sun Q."/>
            <person name="Evtushenko L."/>
        </authorList>
    </citation>
    <scope>NUCLEOTIDE SEQUENCE</scope>
    <source>
        <strain evidence="3">VKM Ac-1246</strain>
    </source>
</reference>
<gene>
    <name evidence="3" type="ORF">GCM10017579_31490</name>
</gene>
<dbReference type="Gene3D" id="1.10.1530.10">
    <property type="match status" value="1"/>
</dbReference>
<evidence type="ECO:0000313" key="3">
    <source>
        <dbReference type="EMBL" id="GLJ69113.1"/>
    </source>
</evidence>
<dbReference type="PANTHER" id="PTHR11091:SF0">
    <property type="entry name" value="MALATE DEHYDROGENASE"/>
    <property type="match status" value="1"/>
</dbReference>
<dbReference type="InterPro" id="IPR036111">
    <property type="entry name" value="Mal/L-sulfo/L-lacto_DH-like_sf"/>
</dbReference>
<comment type="caution">
    <text evidence="3">The sequence shown here is derived from an EMBL/GenBank/DDBJ whole genome shotgun (WGS) entry which is preliminary data.</text>
</comment>
<dbReference type="Pfam" id="PF02615">
    <property type="entry name" value="Ldh_2"/>
    <property type="match status" value="1"/>
</dbReference>
<proteinExistence type="inferred from homology"/>
<dbReference type="PANTHER" id="PTHR11091">
    <property type="entry name" value="OXIDOREDUCTASE-RELATED"/>
    <property type="match status" value="1"/>
</dbReference>
<evidence type="ECO:0000313" key="4">
    <source>
        <dbReference type="Proteomes" id="UP001142292"/>
    </source>
</evidence>
<keyword evidence="4" id="KW-1185">Reference proteome</keyword>
<dbReference type="InterPro" id="IPR003767">
    <property type="entry name" value="Malate/L-lactate_DH-like"/>
</dbReference>
<keyword evidence="2" id="KW-0560">Oxidoreductase</keyword>
<reference evidence="3" key="1">
    <citation type="journal article" date="2014" name="Int. J. Syst. Evol. Microbiol.">
        <title>Complete genome of a new Firmicutes species belonging to the dominant human colonic microbiota ('Ruminococcus bicirculans') reveals two chromosomes and a selective capacity to utilize plant glucans.</title>
        <authorList>
            <consortium name="NISC Comparative Sequencing Program"/>
            <person name="Wegmann U."/>
            <person name="Louis P."/>
            <person name="Goesmann A."/>
            <person name="Henrissat B."/>
            <person name="Duncan S.H."/>
            <person name="Flint H.J."/>
        </authorList>
    </citation>
    <scope>NUCLEOTIDE SEQUENCE</scope>
    <source>
        <strain evidence="3">VKM Ac-1246</strain>
    </source>
</reference>
<protein>
    <submittedName>
        <fullName evidence="3">Oxidoreductase</fullName>
    </submittedName>
</protein>
<name>A0ABQ5SZW9_9ACTN</name>
<sequence>MVAVGLSREDASTVSAHLIDCELRGLNYGGLPRALSVAERIQSTATPARPPQVVRDSALSATIDGGDTVGYVVAQRATETAIEKARSGGMAVVAATDTWYTGMYSWYLEQITAAGLVGMIAGNAGRLVAPHGGTEARFGTNPIGFGFPTADEPIIWDTGTSSVTYAEVVLANRLGEELPEGIAFDPDGQPTTSPAEALAGAFTVWGGHRGSGLALVVQLLGMMTGAPAITDGVAGLGFLVVAIDPATVTDADDFRARASEYADWVRSTRTAEGVDEVRMPFDRSRRTREQARERGVVHVEPAVLDGLRRIAAQH</sequence>
<dbReference type="Proteomes" id="UP001142292">
    <property type="component" value="Unassembled WGS sequence"/>
</dbReference>